<keyword evidence="3" id="KW-1185">Reference proteome</keyword>
<proteinExistence type="predicted"/>
<dbReference type="InterPro" id="IPR036400">
    <property type="entry name" value="Cyt_B5-like_heme/steroid_sf"/>
</dbReference>
<keyword evidence="1" id="KW-1133">Transmembrane helix</keyword>
<evidence type="ECO:0000313" key="2">
    <source>
        <dbReference type="EMBL" id="KAF3322614.1"/>
    </source>
</evidence>
<dbReference type="Proteomes" id="UP000623129">
    <property type="component" value="Unassembled WGS sequence"/>
</dbReference>
<keyword evidence="1" id="KW-0812">Transmembrane</keyword>
<feature type="transmembrane region" description="Helical" evidence="1">
    <location>
        <begin position="12"/>
        <end position="36"/>
    </location>
</feature>
<dbReference type="OrthoDB" id="547796at2759"/>
<evidence type="ECO:0000256" key="1">
    <source>
        <dbReference type="SAM" id="Phobius"/>
    </source>
</evidence>
<dbReference type="AlphaFoldDB" id="A0A833QH01"/>
<name>A0A833QH01_9POAL</name>
<protein>
    <submittedName>
        <fullName evidence="2">Putative steroid-binding protein 3</fullName>
    </submittedName>
</protein>
<reference evidence="2" key="1">
    <citation type="submission" date="2020-01" db="EMBL/GenBank/DDBJ databases">
        <title>Genome sequence of Kobresia littledalei, the first chromosome-level genome in the family Cyperaceae.</title>
        <authorList>
            <person name="Qu G."/>
        </authorList>
    </citation>
    <scope>NUCLEOTIDE SEQUENCE</scope>
    <source>
        <strain evidence="2">C.B.Clarke</strain>
        <tissue evidence="2">Leaf</tissue>
    </source>
</reference>
<keyword evidence="1" id="KW-0472">Membrane</keyword>
<dbReference type="EMBL" id="SWLB01000024">
    <property type="protein sequence ID" value="KAF3322614.1"/>
    <property type="molecule type" value="Genomic_DNA"/>
</dbReference>
<comment type="caution">
    <text evidence="2">The sequence shown here is derived from an EMBL/GenBank/DDBJ whole genome shotgun (WGS) entry which is preliminary data.</text>
</comment>
<organism evidence="2 3">
    <name type="scientific">Carex littledalei</name>
    <dbReference type="NCBI Taxonomy" id="544730"/>
    <lineage>
        <taxon>Eukaryota</taxon>
        <taxon>Viridiplantae</taxon>
        <taxon>Streptophyta</taxon>
        <taxon>Embryophyta</taxon>
        <taxon>Tracheophyta</taxon>
        <taxon>Spermatophyta</taxon>
        <taxon>Magnoliopsida</taxon>
        <taxon>Liliopsida</taxon>
        <taxon>Poales</taxon>
        <taxon>Cyperaceae</taxon>
        <taxon>Cyperoideae</taxon>
        <taxon>Cariceae</taxon>
        <taxon>Carex</taxon>
        <taxon>Carex subgen. Euthyceras</taxon>
    </lineage>
</organism>
<accession>A0A833QH01</accession>
<sequence>MEIYSFLSETIHAYTGLSLAAFVTILSLMIGAYFLVSSLFVHPESIAATEKSAVATTTPSAADQTPSPPPALLAQPVQMGEMTLEELKEYNGSDRNKPLLVSIKGDVYNVSRGCSISDITVHLGTTEPPIEICNASPVSAAELGSLMRRLATAIQYSRSVLEKGGYYGDKEQEMDKFENGVKVDLKAMSLRKLKAMYKKKLVHLHSSTSVLN</sequence>
<evidence type="ECO:0000313" key="3">
    <source>
        <dbReference type="Proteomes" id="UP000623129"/>
    </source>
</evidence>
<dbReference type="Gene3D" id="3.10.120.10">
    <property type="entry name" value="Cytochrome b5-like heme/steroid binding domain"/>
    <property type="match status" value="1"/>
</dbReference>
<dbReference type="SUPFAM" id="SSF55856">
    <property type="entry name" value="Cytochrome b5-like heme/steroid binding domain"/>
    <property type="match status" value="1"/>
</dbReference>
<gene>
    <name evidence="2" type="ORF">FCM35_KLT12603</name>
</gene>